<dbReference type="OrthoDB" id="72338at2"/>
<keyword evidence="2" id="KW-1185">Reference proteome</keyword>
<proteinExistence type="predicted"/>
<dbReference type="Pfam" id="PF19715">
    <property type="entry name" value="DUF6210"/>
    <property type="match status" value="1"/>
</dbReference>
<evidence type="ECO:0000313" key="1">
    <source>
        <dbReference type="EMBL" id="AKT44054.1"/>
    </source>
</evidence>
<reference evidence="1 2" key="1">
    <citation type="submission" date="2015-07" db="EMBL/GenBank/DDBJ databases">
        <title>Genome analysis of myxobacterium Chondromyces crocatus Cm c5 reveals a high potential for natural compound synthesis and the genetic basis for the loss of fruiting body formation.</title>
        <authorList>
            <person name="Zaburannyi N."/>
            <person name="Bunk B."/>
            <person name="Maier J."/>
            <person name="Overmann J."/>
            <person name="Mueller R."/>
        </authorList>
    </citation>
    <scope>NUCLEOTIDE SEQUENCE [LARGE SCALE GENOMIC DNA]</scope>
    <source>
        <strain evidence="1 2">Cm c5</strain>
    </source>
</reference>
<organism evidence="1 2">
    <name type="scientific">Chondromyces crocatus</name>
    <dbReference type="NCBI Taxonomy" id="52"/>
    <lineage>
        <taxon>Bacteria</taxon>
        <taxon>Pseudomonadati</taxon>
        <taxon>Myxococcota</taxon>
        <taxon>Polyangia</taxon>
        <taxon>Polyangiales</taxon>
        <taxon>Polyangiaceae</taxon>
        <taxon>Chondromyces</taxon>
    </lineage>
</organism>
<name>A0A0K1ETC6_CHOCO</name>
<dbReference type="KEGG" id="ccro:CMC5_082920"/>
<gene>
    <name evidence="1" type="ORF">CMC5_082920</name>
</gene>
<dbReference type="AlphaFoldDB" id="A0A0K1ETC6"/>
<accession>A0A0K1ETC6</accession>
<dbReference type="EMBL" id="CP012159">
    <property type="protein sequence ID" value="AKT44054.1"/>
    <property type="molecule type" value="Genomic_DNA"/>
</dbReference>
<dbReference type="Proteomes" id="UP000067626">
    <property type="component" value="Chromosome"/>
</dbReference>
<dbReference type="InterPro" id="IPR046182">
    <property type="entry name" value="DUF6210"/>
</dbReference>
<evidence type="ECO:0000313" key="2">
    <source>
        <dbReference type="Proteomes" id="UP000067626"/>
    </source>
</evidence>
<sequence>MDGNVTTRRVLLWDLSDEIMLVVEHPSGVLYQNQVGGVVCWQAELEGVLSPLDLSADAVQRIQTCPYPSGREGISNEIADTIDALLAVEPGASSLKVDRARLGQSWEAWVYVLIDAPGEGAAETVGTSCGPIRGFGAARGVLTWPNSD</sequence>
<protein>
    <submittedName>
        <fullName evidence="1">Uncharacterized protein</fullName>
    </submittedName>
</protein>
<dbReference type="STRING" id="52.CMC5_082920"/>